<evidence type="ECO:0000256" key="1">
    <source>
        <dbReference type="ARBA" id="ARBA00023125"/>
    </source>
</evidence>
<dbReference type="Pfam" id="PF00440">
    <property type="entry name" value="TetR_N"/>
    <property type="match status" value="1"/>
</dbReference>
<dbReference type="InterPro" id="IPR009057">
    <property type="entry name" value="Homeodomain-like_sf"/>
</dbReference>
<evidence type="ECO:0000259" key="2">
    <source>
        <dbReference type="Pfam" id="PF00440"/>
    </source>
</evidence>
<dbReference type="GO" id="GO:0003677">
    <property type="term" value="F:DNA binding"/>
    <property type="evidence" value="ECO:0007669"/>
    <property type="project" value="UniProtKB-KW"/>
</dbReference>
<dbReference type="InterPro" id="IPR036271">
    <property type="entry name" value="Tet_transcr_reg_TetR-rel_C_sf"/>
</dbReference>
<dbReference type="AlphaFoldDB" id="A0A6I3I5B2"/>
<sequence>MSLLLTLPVGRVVDMSTSAPAHRPSARGGVLASTLAWARTGASVSLVSAARAAGITKAGLMYHFPTKEALMTAVIDHLLDGYERDLAARLATTNPNVPTISERLAAYVDWACDGPFDYGDLVMFTDPRLREPLTERWNSRMGAWVDVPETLPADQRARLHGVRLLADGIWLNTAGNGIALSDEDTDAIRALAHHLIQENS</sequence>
<dbReference type="InterPro" id="IPR001647">
    <property type="entry name" value="HTH_TetR"/>
</dbReference>
<dbReference type="SUPFAM" id="SSF46689">
    <property type="entry name" value="Homeodomain-like"/>
    <property type="match status" value="1"/>
</dbReference>
<evidence type="ECO:0000313" key="3">
    <source>
        <dbReference type="EMBL" id="MTB71364.1"/>
    </source>
</evidence>
<feature type="domain" description="HTH tetR-type" evidence="2">
    <location>
        <begin position="50"/>
        <end position="74"/>
    </location>
</feature>
<proteinExistence type="predicted"/>
<gene>
    <name evidence="3" type="ORF">GGG17_05145</name>
</gene>
<dbReference type="Gene3D" id="1.10.357.10">
    <property type="entry name" value="Tetracycline Repressor, domain 2"/>
    <property type="match status" value="1"/>
</dbReference>
<name>A0A6I3I5B2_9MICO</name>
<keyword evidence="1" id="KW-0238">DNA-binding</keyword>
<organism evidence="3 4">
    <name type="scientific">Arsenicicoccus cauae</name>
    <dbReference type="NCBI Taxonomy" id="2663847"/>
    <lineage>
        <taxon>Bacteria</taxon>
        <taxon>Bacillati</taxon>
        <taxon>Actinomycetota</taxon>
        <taxon>Actinomycetes</taxon>
        <taxon>Micrococcales</taxon>
        <taxon>Intrasporangiaceae</taxon>
        <taxon>Arsenicicoccus</taxon>
    </lineage>
</organism>
<keyword evidence="4" id="KW-1185">Reference proteome</keyword>
<dbReference type="EMBL" id="WLVL01000019">
    <property type="protein sequence ID" value="MTB71364.1"/>
    <property type="molecule type" value="Genomic_DNA"/>
</dbReference>
<evidence type="ECO:0000313" key="4">
    <source>
        <dbReference type="Proteomes" id="UP000431092"/>
    </source>
</evidence>
<dbReference type="SUPFAM" id="SSF48498">
    <property type="entry name" value="Tetracyclin repressor-like, C-terminal domain"/>
    <property type="match status" value="1"/>
</dbReference>
<protein>
    <submittedName>
        <fullName evidence="3">TetR family transcriptional regulator</fullName>
    </submittedName>
</protein>
<dbReference type="Proteomes" id="UP000431092">
    <property type="component" value="Unassembled WGS sequence"/>
</dbReference>
<comment type="caution">
    <text evidence="3">The sequence shown here is derived from an EMBL/GenBank/DDBJ whole genome shotgun (WGS) entry which is preliminary data.</text>
</comment>
<reference evidence="3 4" key="1">
    <citation type="submission" date="2019-11" db="EMBL/GenBank/DDBJ databases">
        <title>Whole genome sequencing identifies a novel species of the genus Arsenicicoccus isolated from human blood.</title>
        <authorList>
            <person name="Jeong J.H."/>
            <person name="Kweon O.J."/>
            <person name="Kim H.R."/>
            <person name="Kim T.-H."/>
            <person name="Ha S.-M."/>
            <person name="Lee M.-K."/>
        </authorList>
    </citation>
    <scope>NUCLEOTIDE SEQUENCE [LARGE SCALE GENOMIC DNA]</scope>
    <source>
        <strain evidence="3 4">MKL-02</strain>
    </source>
</reference>
<accession>A0A6I3I5B2</accession>